<feature type="compositionally biased region" description="Polar residues" evidence="1">
    <location>
        <begin position="118"/>
        <end position="132"/>
    </location>
</feature>
<dbReference type="InterPro" id="IPR053226">
    <property type="entry name" value="Pyrrolopyrazine_biosynth_F"/>
</dbReference>
<accession>A0A6A5XDA9</accession>
<gene>
    <name evidence="2" type="ORF">BU24DRAFT_466649</name>
</gene>
<dbReference type="OrthoDB" id="2405944at2759"/>
<proteinExistence type="predicted"/>
<dbReference type="EMBL" id="ML978075">
    <property type="protein sequence ID" value="KAF2010891.1"/>
    <property type="molecule type" value="Genomic_DNA"/>
</dbReference>
<evidence type="ECO:0008006" key="4">
    <source>
        <dbReference type="Google" id="ProtNLM"/>
    </source>
</evidence>
<dbReference type="SUPFAM" id="SSF52540">
    <property type="entry name" value="P-loop containing nucleoside triphosphate hydrolases"/>
    <property type="match status" value="1"/>
</dbReference>
<dbReference type="Proteomes" id="UP000799778">
    <property type="component" value="Unassembled WGS sequence"/>
</dbReference>
<feature type="region of interest" description="Disordered" evidence="1">
    <location>
        <begin position="116"/>
        <end position="146"/>
    </location>
</feature>
<dbReference type="Gene3D" id="3.40.50.300">
    <property type="entry name" value="P-loop containing nucleotide triphosphate hydrolases"/>
    <property type="match status" value="1"/>
</dbReference>
<evidence type="ECO:0000256" key="1">
    <source>
        <dbReference type="SAM" id="MobiDB-lite"/>
    </source>
</evidence>
<keyword evidence="3" id="KW-1185">Reference proteome</keyword>
<dbReference type="InterPro" id="IPR027417">
    <property type="entry name" value="P-loop_NTPase"/>
</dbReference>
<name>A0A6A5XDA9_9PLEO</name>
<evidence type="ECO:0000313" key="2">
    <source>
        <dbReference type="EMBL" id="KAF2010891.1"/>
    </source>
</evidence>
<reference evidence="2" key="1">
    <citation type="journal article" date="2020" name="Stud. Mycol.">
        <title>101 Dothideomycetes genomes: a test case for predicting lifestyles and emergence of pathogens.</title>
        <authorList>
            <person name="Haridas S."/>
            <person name="Albert R."/>
            <person name="Binder M."/>
            <person name="Bloem J."/>
            <person name="Labutti K."/>
            <person name="Salamov A."/>
            <person name="Andreopoulos B."/>
            <person name="Baker S."/>
            <person name="Barry K."/>
            <person name="Bills G."/>
            <person name="Bluhm B."/>
            <person name="Cannon C."/>
            <person name="Castanera R."/>
            <person name="Culley D."/>
            <person name="Daum C."/>
            <person name="Ezra D."/>
            <person name="Gonzalez J."/>
            <person name="Henrissat B."/>
            <person name="Kuo A."/>
            <person name="Liang C."/>
            <person name="Lipzen A."/>
            <person name="Lutzoni F."/>
            <person name="Magnuson J."/>
            <person name="Mondo S."/>
            <person name="Nolan M."/>
            <person name="Ohm R."/>
            <person name="Pangilinan J."/>
            <person name="Park H.-J."/>
            <person name="Ramirez L."/>
            <person name="Alfaro M."/>
            <person name="Sun H."/>
            <person name="Tritt A."/>
            <person name="Yoshinaga Y."/>
            <person name="Zwiers L.-H."/>
            <person name="Turgeon B."/>
            <person name="Goodwin S."/>
            <person name="Spatafora J."/>
            <person name="Crous P."/>
            <person name="Grigoriev I."/>
        </authorList>
    </citation>
    <scope>NUCLEOTIDE SEQUENCE</scope>
    <source>
        <strain evidence="2">CBS 175.79</strain>
    </source>
</reference>
<organism evidence="2 3">
    <name type="scientific">Aaosphaeria arxii CBS 175.79</name>
    <dbReference type="NCBI Taxonomy" id="1450172"/>
    <lineage>
        <taxon>Eukaryota</taxon>
        <taxon>Fungi</taxon>
        <taxon>Dikarya</taxon>
        <taxon>Ascomycota</taxon>
        <taxon>Pezizomycotina</taxon>
        <taxon>Dothideomycetes</taxon>
        <taxon>Pleosporomycetidae</taxon>
        <taxon>Pleosporales</taxon>
        <taxon>Pleosporales incertae sedis</taxon>
        <taxon>Aaosphaeria</taxon>
    </lineage>
</organism>
<dbReference type="GeneID" id="54289782"/>
<dbReference type="PANTHER" id="PTHR48419:SF1">
    <property type="entry name" value="SULFOTRANSFERASE DOMAIN-CONTAINING PROTEIN"/>
    <property type="match status" value="1"/>
</dbReference>
<sequence>MSGKPLFVTTHPRACSTAFERVFMTRRDTLKCFHEPFGDAYYYGPERIALRYEESEEERESSGYSKITYKNIFDRFAQPNLEGKRAFVKDMALYWFPLENEPARIAPSLKHYDASAGADTTQIRDTTPTSPKGQRPYPYDTKAEEGNPTIVPKGLLGSFHFAFLIRHPQYSIPSYYRCTVPPLDELTGWTYLRADEAGYSELRRLFDYLRSVGQVGPKIAGESHTNGVNGTNGTSNAVDITVVDADDLLDNPPAILKVFCESTGIEYDPSMLEWDNEVDQKNAKEAFEKWKGFHEDAINSTGLKARTHKKVLKSDEEAFAEWTEKYGEKGAKHIRDIVAANVADYEYLKQFAIKAPAS</sequence>
<evidence type="ECO:0000313" key="3">
    <source>
        <dbReference type="Proteomes" id="UP000799778"/>
    </source>
</evidence>
<dbReference type="PANTHER" id="PTHR48419">
    <property type="entry name" value="SULFOTRANSFERASE DOMAIN-CONTAINING PROTEIN"/>
    <property type="match status" value="1"/>
</dbReference>
<protein>
    <recommendedName>
        <fullName evidence="4">P-loop containing nucleoside triphosphate hydrolase protein</fullName>
    </recommendedName>
</protein>
<dbReference type="Pfam" id="PF19798">
    <property type="entry name" value="Sulfotransfer_5"/>
    <property type="match status" value="1"/>
</dbReference>
<dbReference type="AlphaFoldDB" id="A0A6A5XDA9"/>
<dbReference type="RefSeq" id="XP_033379230.1">
    <property type="nucleotide sequence ID" value="XM_033532385.1"/>
</dbReference>